<evidence type="ECO:0000313" key="4">
    <source>
        <dbReference type="Proteomes" id="UP001058860"/>
    </source>
</evidence>
<sequence>MRRVLPVVVLLALLGGAAPAVAAPQPEVRVFVGAKIPAEELRGVRVTAAGKGVILRVAPGKDRATGKVTTVGTFTPNPAQLTAIRAAAKGVYANAKVTVPKARGEMYAAVTVKIGTKERTALGLHGISPQMKALLDALNVALPPDRVLPVPEGLVATAADSPPGAKCPPGETATTASREVSLKDAAKAGMVKLTSKGKISGDGVKVEGTWKPIKAPVKLRVNIEFVDSGPSPTAPTPASVAGQIEGQLNGKLTYKGQPIKVDVVAKRRSTTDAPTPCFHQIYFYPDNGVRDYVDGLDGLTNPQPQGGQWNYGGANDAVTWAHETMHLAGLNDQYRDFFQVGGKEYPVPSSVNSEDKEALKKWAESKGLDVNAGKLHSIPHKGHENDLMGSAQGGFNVPEGSLAKIWALSAKTVDIHGEPGDILLNKNPGHQNLGVGAAFDMSVKPGKPAVKEGMVAYCIDLQDKGPAEGDVFDVLGNAAGRPEPGMAELARVLQHIDSLQQRLLQEVPGAQLAVWRVTNEDGTTSYSSTADAILAGAQIPAGVNYNTPHFETPNPGVPETTSITDGVVDPAVGTDPAVAAEIERQSVAPKPTLTRLAVSPRRITSATRVLTLTFEFTGAGDRVRARVFKRGRRKALRTTKLRTVEAGATSVALVVPKLSPGSYSVRLSGRFGQKAVRFTVSG</sequence>
<feature type="signal peptide" evidence="2">
    <location>
        <begin position="1"/>
        <end position="22"/>
    </location>
</feature>
<feature type="chain" id="PRO_5046172148" evidence="2">
    <location>
        <begin position="23"/>
        <end position="682"/>
    </location>
</feature>
<dbReference type="RefSeq" id="WP_353862545.1">
    <property type="nucleotide sequence ID" value="NZ_CP088295.1"/>
</dbReference>
<organism evidence="3 4">
    <name type="scientific">Svornostia abyssi</name>
    <dbReference type="NCBI Taxonomy" id="2898438"/>
    <lineage>
        <taxon>Bacteria</taxon>
        <taxon>Bacillati</taxon>
        <taxon>Actinomycetota</taxon>
        <taxon>Thermoleophilia</taxon>
        <taxon>Solirubrobacterales</taxon>
        <taxon>Baekduiaceae</taxon>
        <taxon>Svornostia</taxon>
    </lineage>
</organism>
<evidence type="ECO:0000256" key="2">
    <source>
        <dbReference type="SAM" id="SignalP"/>
    </source>
</evidence>
<gene>
    <name evidence="3" type="ORF">LRS13_14920</name>
</gene>
<keyword evidence="4" id="KW-1185">Reference proteome</keyword>
<proteinExistence type="predicted"/>
<protein>
    <submittedName>
        <fullName evidence="3">Uncharacterized protein</fullName>
    </submittedName>
</protein>
<dbReference type="Proteomes" id="UP001058860">
    <property type="component" value="Chromosome"/>
</dbReference>
<dbReference type="EMBL" id="CP088295">
    <property type="protein sequence ID" value="UUY02008.1"/>
    <property type="molecule type" value="Genomic_DNA"/>
</dbReference>
<feature type="region of interest" description="Disordered" evidence="1">
    <location>
        <begin position="158"/>
        <end position="177"/>
    </location>
</feature>
<accession>A0ABY5PBF9</accession>
<name>A0ABY5PBF9_9ACTN</name>
<evidence type="ECO:0000313" key="3">
    <source>
        <dbReference type="EMBL" id="UUY02008.1"/>
    </source>
</evidence>
<evidence type="ECO:0000256" key="1">
    <source>
        <dbReference type="SAM" id="MobiDB-lite"/>
    </source>
</evidence>
<reference evidence="4" key="1">
    <citation type="submission" date="2021-11" db="EMBL/GenBank/DDBJ databases">
        <title>Cultivation dependent microbiological survey of springs from the worlds oldest radium mine currently devoted to the extraction of radon-saturated water.</title>
        <authorList>
            <person name="Kapinusova G."/>
            <person name="Smrhova T."/>
            <person name="Strejcek M."/>
            <person name="Suman J."/>
            <person name="Jani K."/>
            <person name="Pajer P."/>
            <person name="Uhlik O."/>
        </authorList>
    </citation>
    <scope>NUCLEOTIDE SEQUENCE [LARGE SCALE GENOMIC DNA]</scope>
    <source>
        <strain evidence="4">J379</strain>
    </source>
</reference>
<keyword evidence="2" id="KW-0732">Signal</keyword>